<dbReference type="Pfam" id="PF19785">
    <property type="entry name" value="UPF0738"/>
    <property type="match status" value="1"/>
</dbReference>
<dbReference type="InterPro" id="IPR020908">
    <property type="entry name" value="UPF0738"/>
</dbReference>
<dbReference type="OrthoDB" id="2966478at2"/>
<dbReference type="EMBL" id="LFZW01000001">
    <property type="protein sequence ID" value="KMY49103.1"/>
    <property type="molecule type" value="Genomic_DNA"/>
</dbReference>
<keyword evidence="3" id="KW-1185">Reference proteome</keyword>
<evidence type="ECO:0000313" key="3">
    <source>
        <dbReference type="Proteomes" id="UP000037146"/>
    </source>
</evidence>
<dbReference type="PATRIC" id="fig|1679170.3.peg.1257"/>
<dbReference type="HAMAP" id="MF_01861">
    <property type="entry name" value="UPF0738"/>
    <property type="match status" value="1"/>
</dbReference>
<comment type="caution">
    <text evidence="2">The sequence shown here is derived from an EMBL/GenBank/DDBJ whole genome shotgun (WGS) entry which is preliminary data.</text>
</comment>
<accession>A0A0K9GR45</accession>
<sequence length="123" mass="13963">MREKIHIVEAVIETGNLVLIPDKEVEIAKLIPKEQVIVDSDNASFIYLVEDVESYTYIFLPEAIWASLKQAMEERLPVILKSGDKKLELPGLYEELTYLIDNIEGNGNYGEGFVAKVEQMFIS</sequence>
<gene>
    <name evidence="2" type="ORF">AC625_05880</name>
</gene>
<reference evidence="3" key="1">
    <citation type="submission" date="2015-07" db="EMBL/GenBank/DDBJ databases">
        <title>Genome sequencing project for genomic taxonomy and phylogenomics of Bacillus-like bacteria.</title>
        <authorList>
            <person name="Liu B."/>
            <person name="Wang J."/>
            <person name="Zhu Y."/>
            <person name="Liu G."/>
            <person name="Chen Q."/>
            <person name="Chen Z."/>
            <person name="Lan J."/>
            <person name="Che J."/>
            <person name="Ge C."/>
            <person name="Shi H."/>
            <person name="Pan Z."/>
            <person name="Liu X."/>
        </authorList>
    </citation>
    <scope>NUCLEOTIDE SEQUENCE [LARGE SCALE GENOMIC DNA]</scope>
    <source>
        <strain evidence="3">FJAT-27997</strain>
    </source>
</reference>
<evidence type="ECO:0000256" key="1">
    <source>
        <dbReference type="HAMAP-Rule" id="MF_01861"/>
    </source>
</evidence>
<proteinExistence type="inferred from homology"/>
<organism evidence="2 3">
    <name type="scientific">Peribacillus loiseleuriae</name>
    <dbReference type="NCBI Taxonomy" id="1679170"/>
    <lineage>
        <taxon>Bacteria</taxon>
        <taxon>Bacillati</taxon>
        <taxon>Bacillota</taxon>
        <taxon>Bacilli</taxon>
        <taxon>Bacillales</taxon>
        <taxon>Bacillaceae</taxon>
        <taxon>Peribacillus</taxon>
    </lineage>
</organism>
<protein>
    <recommendedName>
        <fullName evidence="1">UPF0738 protein AC625_05880</fullName>
    </recommendedName>
</protein>
<name>A0A0K9GR45_9BACI</name>
<comment type="similarity">
    <text evidence="1">Belongs to the UPF0738 family.</text>
</comment>
<dbReference type="AlphaFoldDB" id="A0A0K9GR45"/>
<evidence type="ECO:0000313" key="2">
    <source>
        <dbReference type="EMBL" id="KMY49103.1"/>
    </source>
</evidence>
<dbReference type="RefSeq" id="WP_049680435.1">
    <property type="nucleotide sequence ID" value="NZ_LFZW01000001.1"/>
</dbReference>
<dbReference type="STRING" id="1679170.AC625_05880"/>
<dbReference type="Proteomes" id="UP000037146">
    <property type="component" value="Unassembled WGS sequence"/>
</dbReference>